<evidence type="ECO:0000256" key="1">
    <source>
        <dbReference type="SAM" id="SignalP"/>
    </source>
</evidence>
<reference evidence="3 4" key="1">
    <citation type="journal article" date="2020" name="Int. J. Syst. Evol. Microbiol.">
        <title>Reclassification of Streptomyces castelarensis and Streptomyces sporoclivatus as later heterotypic synonyms of Streptomyces antimycoticus.</title>
        <authorList>
            <person name="Komaki H."/>
            <person name="Tamura T."/>
        </authorList>
    </citation>
    <scope>NUCLEOTIDE SEQUENCE [LARGE SCALE GENOMIC DNA]</scope>
    <source>
        <strain evidence="3 4">NBRC 100767</strain>
    </source>
</reference>
<sequence length="334" mass="34633">MPLSKRTYRRLALAAAIGLLGAGAATAATAQAAPQHTAAAPSGLNGPYLYLGWGSPPKATDVMSATGTTQFTMAFMLSDGGCNPKWDGSRALTGGNDQSTINSIRSAGGDVTVSFGGWSGNKLGEKCSSASALAGAYQKVIDAYQLKSIDIDIEASEFENATVRQRVVDALKTVKQKNSGIKVYVTFGTTTTGPDANGKDLVKRGATAGLDVDGWAVMPFDFGQGSIDMAGATKSAVDGLKNTVASAYGLSSDAAYRKVGFSSMNGKTDVAGETISLNNFKDMVSYAKSHHLARVSFWSLNRDRKCGSGTDGDACSGIDQGTYDFTKVLAGYNG</sequence>
<dbReference type="InterPro" id="IPR006311">
    <property type="entry name" value="TAT_signal"/>
</dbReference>
<dbReference type="AlphaFoldDB" id="A0A499UGS5"/>
<keyword evidence="1" id="KW-0732">Signal</keyword>
<dbReference type="InterPro" id="IPR017853">
    <property type="entry name" value="GH"/>
</dbReference>
<dbReference type="PANTHER" id="PTHR42976:SF1">
    <property type="entry name" value="GH18 DOMAIN-CONTAINING PROTEIN-RELATED"/>
    <property type="match status" value="1"/>
</dbReference>
<feature type="domain" description="GH18" evidence="2">
    <location>
        <begin position="43"/>
        <end position="334"/>
    </location>
</feature>
<dbReference type="EMBL" id="AP019620">
    <property type="protein sequence ID" value="BBJ40875.1"/>
    <property type="molecule type" value="Genomic_DNA"/>
</dbReference>
<protein>
    <submittedName>
        <fullName evidence="3">Chitinase</fullName>
    </submittedName>
</protein>
<evidence type="ECO:0000313" key="4">
    <source>
        <dbReference type="Proteomes" id="UP000463951"/>
    </source>
</evidence>
<gene>
    <name evidence="3" type="ORF">SSPO_035930</name>
</gene>
<evidence type="ECO:0000313" key="3">
    <source>
        <dbReference type="EMBL" id="BBJ40875.1"/>
    </source>
</evidence>
<dbReference type="PROSITE" id="PS51910">
    <property type="entry name" value="GH18_2"/>
    <property type="match status" value="1"/>
</dbReference>
<dbReference type="InterPro" id="IPR052750">
    <property type="entry name" value="GH18_Chitinase"/>
</dbReference>
<dbReference type="Proteomes" id="UP000463951">
    <property type="component" value="Chromosome"/>
</dbReference>
<name>A0A499UGS5_9ACTN</name>
<dbReference type="Gene3D" id="3.20.20.80">
    <property type="entry name" value="Glycosidases"/>
    <property type="match status" value="1"/>
</dbReference>
<dbReference type="SUPFAM" id="SSF51445">
    <property type="entry name" value="(Trans)glycosidases"/>
    <property type="match status" value="1"/>
</dbReference>
<dbReference type="PROSITE" id="PS51318">
    <property type="entry name" value="TAT"/>
    <property type="match status" value="1"/>
</dbReference>
<evidence type="ECO:0000259" key="2">
    <source>
        <dbReference type="PROSITE" id="PS51910"/>
    </source>
</evidence>
<dbReference type="CDD" id="cd06543">
    <property type="entry name" value="GH18_PF-ChiA-like"/>
    <property type="match status" value="1"/>
</dbReference>
<dbReference type="PANTHER" id="PTHR42976">
    <property type="entry name" value="BIFUNCTIONAL CHITINASE/LYSOZYME-RELATED"/>
    <property type="match status" value="1"/>
</dbReference>
<dbReference type="InterPro" id="IPR001223">
    <property type="entry name" value="Glyco_hydro18_cat"/>
</dbReference>
<dbReference type="GO" id="GO:0005975">
    <property type="term" value="P:carbohydrate metabolic process"/>
    <property type="evidence" value="ECO:0007669"/>
    <property type="project" value="InterPro"/>
</dbReference>
<accession>A0A499UGS5</accession>
<feature type="signal peptide" evidence="1">
    <location>
        <begin position="1"/>
        <end position="27"/>
    </location>
</feature>
<feature type="chain" id="PRO_5039475496" evidence="1">
    <location>
        <begin position="28"/>
        <end position="334"/>
    </location>
</feature>
<organism evidence="3 4">
    <name type="scientific">Streptomyces antimycoticus</name>
    <dbReference type="NCBI Taxonomy" id="68175"/>
    <lineage>
        <taxon>Bacteria</taxon>
        <taxon>Bacillati</taxon>
        <taxon>Actinomycetota</taxon>
        <taxon>Actinomycetes</taxon>
        <taxon>Kitasatosporales</taxon>
        <taxon>Streptomycetaceae</taxon>
        <taxon>Streptomyces</taxon>
        <taxon>Streptomyces violaceusniger group</taxon>
    </lineage>
</organism>
<proteinExistence type="predicted"/>